<feature type="transmembrane region" description="Helical" evidence="6">
    <location>
        <begin position="468"/>
        <end position="492"/>
    </location>
</feature>
<evidence type="ECO:0000256" key="2">
    <source>
        <dbReference type="ARBA" id="ARBA00022448"/>
    </source>
</evidence>
<evidence type="ECO:0000256" key="4">
    <source>
        <dbReference type="ARBA" id="ARBA00022989"/>
    </source>
</evidence>
<dbReference type="GO" id="GO:0022857">
    <property type="term" value="F:transmembrane transporter activity"/>
    <property type="evidence" value="ECO:0007669"/>
    <property type="project" value="InterPro"/>
</dbReference>
<dbReference type="OrthoDB" id="2412976at2"/>
<feature type="transmembrane region" description="Helical" evidence="6">
    <location>
        <begin position="288"/>
        <end position="311"/>
    </location>
</feature>
<sequence length="568" mass="60427">MSTQTQQKTEFKGNDKVLLGFVLAVVTYWLFAGTIGNLVSTIVDDIGTEYISESIMSLAAPIAGLFSGLFIVVLGGMADRVGRVKMTMLGLILSVVGSALLVLASGPLATPLMLTGRVLQGLSTAMIMPSTMALLKTYWEGEARQRAVSMWSIGSWGGSGFAAVFGGIVAQQINWRWIFIINIIVSILAMLLIWGTPESKVEQKGPKKRFDWPGLIVFLITLLSLMVALIFGAQMPPINEAGEPAGWTSPITLGLAAVAVIGMFIFVRIEQKADNPFIDFGLFKNTTFTGATISNFLANATIGLLNVSQLVLIGARQPGQDGYLGTMGAGLLTLSYGIMIVTFIRFGEKLLQRFGPRKPMIWGMLIVILSALFLTPTFVYLDTYKILAVIGYGLFGLGLAFYATPSTDAALSNLPADQAGAGSGIYKMASSLGGALGLAISLAVFNALKAGEPMAVGVEYVGVQDNVSLRFAGMVVMIINAVMALAAILSIVMTVPKGGGSRDGGKMAESAAPAPQPTLDESKQQIIDHLSALPLKDLQRIEKQILVNELADLDDDVLRDMVRTKRGG</sequence>
<feature type="transmembrane region" description="Helical" evidence="6">
    <location>
        <begin position="425"/>
        <end position="448"/>
    </location>
</feature>
<evidence type="ECO:0000313" key="9">
    <source>
        <dbReference type="Proteomes" id="UP000269542"/>
    </source>
</evidence>
<feature type="transmembrane region" description="Helical" evidence="6">
    <location>
        <begin position="86"/>
        <end position="106"/>
    </location>
</feature>
<dbReference type="AlphaFoldDB" id="A0A448PDP3"/>
<feature type="transmembrane region" description="Helical" evidence="6">
    <location>
        <begin position="21"/>
        <end position="43"/>
    </location>
</feature>
<gene>
    <name evidence="8" type="primary">norB_1</name>
    <name evidence="8" type="ORF">NCTC13354_00753</name>
</gene>
<name>A0A448PDP3_9ACTO</name>
<keyword evidence="9" id="KW-1185">Reference proteome</keyword>
<feature type="transmembrane region" description="Helical" evidence="6">
    <location>
        <begin position="147"/>
        <end position="169"/>
    </location>
</feature>
<feature type="transmembrane region" description="Helical" evidence="6">
    <location>
        <begin position="55"/>
        <end position="74"/>
    </location>
</feature>
<dbReference type="InterPro" id="IPR011701">
    <property type="entry name" value="MFS"/>
</dbReference>
<keyword evidence="2" id="KW-0813">Transport</keyword>
<evidence type="ECO:0000313" key="8">
    <source>
        <dbReference type="EMBL" id="VEI13053.1"/>
    </source>
</evidence>
<dbReference type="InterPro" id="IPR020846">
    <property type="entry name" value="MFS_dom"/>
</dbReference>
<feature type="transmembrane region" description="Helical" evidence="6">
    <location>
        <begin position="175"/>
        <end position="194"/>
    </location>
</feature>
<feature type="transmembrane region" description="Helical" evidence="6">
    <location>
        <begin position="215"/>
        <end position="235"/>
    </location>
</feature>
<dbReference type="EMBL" id="LR134476">
    <property type="protein sequence ID" value="VEI13053.1"/>
    <property type="molecule type" value="Genomic_DNA"/>
</dbReference>
<accession>A0A448PDP3</accession>
<dbReference type="InterPro" id="IPR036259">
    <property type="entry name" value="MFS_trans_sf"/>
</dbReference>
<dbReference type="CDD" id="cd17321">
    <property type="entry name" value="MFS_MMR_MDR_like"/>
    <property type="match status" value="1"/>
</dbReference>
<comment type="subcellular location">
    <subcellularLocation>
        <location evidence="1">Cell membrane</location>
        <topology evidence="1">Multi-pass membrane protein</topology>
    </subcellularLocation>
</comment>
<feature type="transmembrane region" description="Helical" evidence="6">
    <location>
        <begin position="323"/>
        <end position="347"/>
    </location>
</feature>
<reference evidence="8 9" key="1">
    <citation type="submission" date="2018-12" db="EMBL/GenBank/DDBJ databases">
        <authorList>
            <consortium name="Pathogen Informatics"/>
        </authorList>
    </citation>
    <scope>NUCLEOTIDE SEQUENCE [LARGE SCALE GENOMIC DNA]</scope>
    <source>
        <strain evidence="8 9">NCTC13354</strain>
    </source>
</reference>
<dbReference type="Proteomes" id="UP000269542">
    <property type="component" value="Chromosome"/>
</dbReference>
<dbReference type="KEGG" id="tbw:NCTC13354_00753"/>
<keyword evidence="3 6" id="KW-0812">Transmembrane</keyword>
<evidence type="ECO:0000256" key="3">
    <source>
        <dbReference type="ARBA" id="ARBA00022692"/>
    </source>
</evidence>
<feature type="domain" description="Major facilitator superfamily (MFS) profile" evidence="7">
    <location>
        <begin position="17"/>
        <end position="499"/>
    </location>
</feature>
<evidence type="ECO:0000256" key="5">
    <source>
        <dbReference type="ARBA" id="ARBA00023136"/>
    </source>
</evidence>
<protein>
    <submittedName>
        <fullName evidence="8">Quinolone resistance protein norB</fullName>
    </submittedName>
</protein>
<dbReference type="Gene3D" id="1.20.1250.20">
    <property type="entry name" value="MFS general substrate transporter like domains"/>
    <property type="match status" value="2"/>
</dbReference>
<dbReference type="PROSITE" id="PS50850">
    <property type="entry name" value="MFS"/>
    <property type="match status" value="1"/>
</dbReference>
<evidence type="ECO:0000256" key="1">
    <source>
        <dbReference type="ARBA" id="ARBA00004651"/>
    </source>
</evidence>
<dbReference type="PANTHER" id="PTHR42718:SF9">
    <property type="entry name" value="MAJOR FACILITATOR SUPERFAMILY MULTIDRUG TRANSPORTER MFSC"/>
    <property type="match status" value="1"/>
</dbReference>
<evidence type="ECO:0000259" key="7">
    <source>
        <dbReference type="PROSITE" id="PS50850"/>
    </source>
</evidence>
<dbReference type="SUPFAM" id="SSF103473">
    <property type="entry name" value="MFS general substrate transporter"/>
    <property type="match status" value="1"/>
</dbReference>
<evidence type="ECO:0000256" key="6">
    <source>
        <dbReference type="SAM" id="Phobius"/>
    </source>
</evidence>
<keyword evidence="5 6" id="KW-0472">Membrane</keyword>
<dbReference type="RefSeq" id="WP_126416206.1">
    <property type="nucleotide sequence ID" value="NZ_LR134476.1"/>
</dbReference>
<organism evidence="8 9">
    <name type="scientific">Trueperella bialowiezensis</name>
    <dbReference type="NCBI Taxonomy" id="312285"/>
    <lineage>
        <taxon>Bacteria</taxon>
        <taxon>Bacillati</taxon>
        <taxon>Actinomycetota</taxon>
        <taxon>Actinomycetes</taxon>
        <taxon>Actinomycetales</taxon>
        <taxon>Actinomycetaceae</taxon>
        <taxon>Trueperella</taxon>
    </lineage>
</organism>
<feature type="transmembrane region" description="Helical" evidence="6">
    <location>
        <begin position="359"/>
        <end position="380"/>
    </location>
</feature>
<dbReference type="GO" id="GO:0005886">
    <property type="term" value="C:plasma membrane"/>
    <property type="evidence" value="ECO:0007669"/>
    <property type="project" value="UniProtKB-SubCell"/>
</dbReference>
<dbReference type="Pfam" id="PF07690">
    <property type="entry name" value="MFS_1"/>
    <property type="match status" value="1"/>
</dbReference>
<feature type="transmembrane region" description="Helical" evidence="6">
    <location>
        <begin position="386"/>
        <end position="404"/>
    </location>
</feature>
<keyword evidence="4 6" id="KW-1133">Transmembrane helix</keyword>
<feature type="transmembrane region" description="Helical" evidence="6">
    <location>
        <begin position="247"/>
        <end position="267"/>
    </location>
</feature>
<proteinExistence type="predicted"/>
<dbReference type="PANTHER" id="PTHR42718">
    <property type="entry name" value="MAJOR FACILITATOR SUPERFAMILY MULTIDRUG TRANSPORTER MFSC"/>
    <property type="match status" value="1"/>
</dbReference>